<feature type="compositionally biased region" description="Basic and acidic residues" evidence="1">
    <location>
        <begin position="191"/>
        <end position="205"/>
    </location>
</feature>
<accession>A0A9P7D3A6</accession>
<dbReference type="EMBL" id="JABBWD010000015">
    <property type="protein sequence ID" value="KAG1778650.1"/>
    <property type="molecule type" value="Genomic_DNA"/>
</dbReference>
<evidence type="ECO:0000256" key="1">
    <source>
        <dbReference type="SAM" id="MobiDB-lite"/>
    </source>
</evidence>
<evidence type="ECO:0000313" key="2">
    <source>
        <dbReference type="EMBL" id="KAG1778650.1"/>
    </source>
</evidence>
<dbReference type="Proteomes" id="UP000714275">
    <property type="component" value="Unassembled WGS sequence"/>
</dbReference>
<feature type="compositionally biased region" description="Basic residues" evidence="1">
    <location>
        <begin position="62"/>
        <end position="78"/>
    </location>
</feature>
<keyword evidence="3" id="KW-1185">Reference proteome</keyword>
<reference evidence="2" key="1">
    <citation type="journal article" date="2020" name="New Phytol.">
        <title>Comparative genomics reveals dynamic genome evolution in host specialist ectomycorrhizal fungi.</title>
        <authorList>
            <person name="Lofgren L.A."/>
            <person name="Nguyen N.H."/>
            <person name="Vilgalys R."/>
            <person name="Ruytinx J."/>
            <person name="Liao H.L."/>
            <person name="Branco S."/>
            <person name="Kuo A."/>
            <person name="LaButti K."/>
            <person name="Lipzen A."/>
            <person name="Andreopoulos W."/>
            <person name="Pangilinan J."/>
            <person name="Riley R."/>
            <person name="Hundley H."/>
            <person name="Na H."/>
            <person name="Barry K."/>
            <person name="Grigoriev I.V."/>
            <person name="Stajich J.E."/>
            <person name="Kennedy P.G."/>
        </authorList>
    </citation>
    <scope>NUCLEOTIDE SEQUENCE</scope>
    <source>
        <strain evidence="2">DOB743</strain>
    </source>
</reference>
<dbReference type="OrthoDB" id="2692244at2759"/>
<sequence length="295" mass="31703">MSIDLAERVTTKLIATNDIPSDCLRLRGKSGRQSKTGKKLGRTSAATMDETSDHSDDDNVLMHRRKPTKKTAQKHSMSKPRISSEESADEFRVLDSSEESSDDEILAGTNGKASVKGKTRGSGRNKTPLGIIEEEQPSAEKSSNRAPDTGHKANASDTVQEPSASRAPPTPINKPRRVEPASCPGGVVRHKPGDKSKETPGDQHPGKRGGAEVAAPSSPKKPTKTQTQGKKRPAEEQLDESPAKCTKVQAKGKKCPAEDLLDESPAKCTRSKTTDVPPKRSKKPNSKYAGNFVHS</sequence>
<evidence type="ECO:0000313" key="3">
    <source>
        <dbReference type="Proteomes" id="UP000714275"/>
    </source>
</evidence>
<proteinExistence type="predicted"/>
<dbReference type="AlphaFoldDB" id="A0A9P7D3A6"/>
<comment type="caution">
    <text evidence="2">The sequence shown here is derived from an EMBL/GenBank/DDBJ whole genome shotgun (WGS) entry which is preliminary data.</text>
</comment>
<organism evidence="2 3">
    <name type="scientific">Suillus placidus</name>
    <dbReference type="NCBI Taxonomy" id="48579"/>
    <lineage>
        <taxon>Eukaryota</taxon>
        <taxon>Fungi</taxon>
        <taxon>Dikarya</taxon>
        <taxon>Basidiomycota</taxon>
        <taxon>Agaricomycotina</taxon>
        <taxon>Agaricomycetes</taxon>
        <taxon>Agaricomycetidae</taxon>
        <taxon>Boletales</taxon>
        <taxon>Suillineae</taxon>
        <taxon>Suillaceae</taxon>
        <taxon>Suillus</taxon>
    </lineage>
</organism>
<protein>
    <submittedName>
        <fullName evidence="2">Uncharacterized protein</fullName>
    </submittedName>
</protein>
<feature type="compositionally biased region" description="Acidic residues" evidence="1">
    <location>
        <begin position="96"/>
        <end position="105"/>
    </location>
</feature>
<name>A0A9P7D3A6_9AGAM</name>
<feature type="compositionally biased region" description="Low complexity" evidence="1">
    <location>
        <begin position="216"/>
        <end position="228"/>
    </location>
</feature>
<gene>
    <name evidence="2" type="ORF">EV702DRAFT_1196163</name>
</gene>
<feature type="compositionally biased region" description="Basic residues" evidence="1">
    <location>
        <begin position="26"/>
        <end position="41"/>
    </location>
</feature>
<feature type="region of interest" description="Disordered" evidence="1">
    <location>
        <begin position="22"/>
        <end position="295"/>
    </location>
</feature>